<reference evidence="1 2" key="1">
    <citation type="submission" date="2020-05" db="EMBL/GenBank/DDBJ databases">
        <title>Identification and distribution of gene clusters putatively required for synthesis of sphingolipid metabolism inhibitors in phylogenetically diverse species of the filamentous fungus Fusarium.</title>
        <authorList>
            <person name="Kim H.-S."/>
            <person name="Busman M."/>
            <person name="Brown D.W."/>
            <person name="Divon H."/>
            <person name="Uhlig S."/>
            <person name="Proctor R.H."/>
        </authorList>
    </citation>
    <scope>NUCLEOTIDE SEQUENCE [LARGE SCALE GENOMIC DNA]</scope>
    <source>
        <strain evidence="1 2">NRRL 66235</strain>
    </source>
</reference>
<dbReference type="OrthoDB" id="5103752at2759"/>
<evidence type="ECO:0000313" key="2">
    <source>
        <dbReference type="Proteomes" id="UP000544331"/>
    </source>
</evidence>
<keyword evidence="2" id="KW-1185">Reference proteome</keyword>
<sequence length="426" mass="47555">MPGTDALITNRKVAICGCDNRKNLTSKAASDGDDKGVVLETLKSRKATSAFDTPSQVVIAAYNHEDMLDTSDEPHEVPVHGTYFNKVWTLGNGGSKVTNGDMRIVRQYVRASRLFIPRDGAEHMPERLPVEIPGESAIPAVYVGISGVAIQHVFMRDKTKDKATVFEEQPAPMARLVRQNNRVLQYLPVEPLQNLKVSDDAGHQPSHCTLYHRNGIDTHWVYHATPLGIIEPPKELIDRLNIFLSIYHLGSMPTKPAVDLEMARRLGWKQMGGIEAMIYEVMNAMAEGSLPNVCDIESLTTNGTTMQETAADPEEPPVSSDEPVDVQELENLDPHRARQYHDAITELTVRAVDWKPLIDTLNVRRPIQAEVLSMVETLGDYFGEEAADGARFSRVDLDEIDETTKVWLMSRRPTVIARLAVVFIRR</sequence>
<organism evidence="1 2">
    <name type="scientific">Fusarium mundagurra</name>
    <dbReference type="NCBI Taxonomy" id="1567541"/>
    <lineage>
        <taxon>Eukaryota</taxon>
        <taxon>Fungi</taxon>
        <taxon>Dikarya</taxon>
        <taxon>Ascomycota</taxon>
        <taxon>Pezizomycotina</taxon>
        <taxon>Sordariomycetes</taxon>
        <taxon>Hypocreomycetidae</taxon>
        <taxon>Hypocreales</taxon>
        <taxon>Nectriaceae</taxon>
        <taxon>Fusarium</taxon>
        <taxon>Fusarium fujikuroi species complex</taxon>
    </lineage>
</organism>
<accession>A0A8H5YCF1</accession>
<dbReference type="AlphaFoldDB" id="A0A8H5YCF1"/>
<dbReference type="EMBL" id="JAAOAN010000352">
    <property type="protein sequence ID" value="KAF5709704.1"/>
    <property type="molecule type" value="Genomic_DNA"/>
</dbReference>
<dbReference type="Proteomes" id="UP000544331">
    <property type="component" value="Unassembled WGS sequence"/>
</dbReference>
<comment type="caution">
    <text evidence="1">The sequence shown here is derived from an EMBL/GenBank/DDBJ whole genome shotgun (WGS) entry which is preliminary data.</text>
</comment>
<protein>
    <submittedName>
        <fullName evidence="1">Uncharacterized protein</fullName>
    </submittedName>
</protein>
<proteinExistence type="predicted"/>
<name>A0A8H5YCF1_9HYPO</name>
<evidence type="ECO:0000313" key="1">
    <source>
        <dbReference type="EMBL" id="KAF5709704.1"/>
    </source>
</evidence>
<gene>
    <name evidence="1" type="ORF">FMUND_9893</name>
</gene>